<proteinExistence type="predicted"/>
<reference evidence="3 4" key="1">
    <citation type="submission" date="2019-08" db="EMBL/GenBank/DDBJ databases">
        <title>Whole genome of Aphis craccivora.</title>
        <authorList>
            <person name="Voronova N.V."/>
            <person name="Shulinski R.S."/>
            <person name="Bandarenka Y.V."/>
            <person name="Zhorov D.G."/>
            <person name="Warner D."/>
        </authorList>
    </citation>
    <scope>NUCLEOTIDE SEQUENCE [LARGE SCALE GENOMIC DNA]</scope>
    <source>
        <strain evidence="3">180601</strain>
        <tissue evidence="3">Whole Body</tissue>
    </source>
</reference>
<dbReference type="InterPro" id="IPR048367">
    <property type="entry name" value="TNP-like_RNaseH_C"/>
</dbReference>
<feature type="domain" description="Transposable element P transposase-like RNase H C-terminal" evidence="2">
    <location>
        <begin position="128"/>
        <end position="160"/>
    </location>
</feature>
<sequence length="331" mass="37969">MNWTSSVNGELGIFSDVLQALQNLNPQSKHSNLCFDAMSIRKQQEIKLKFANKLSDFHINYHNNKMKVSYAAQTLSSSTADTLQFLKQQNVSSFENIDATEEYCRSLFSIARSIFADESLNFGYLLIYKYSQNHLELLFCQIRQKGGSNNNPNTMQLKTAVKQILIKNALKLKNNGNCNIFDDDAMCNIFDLKWNKNLQNDQFNNESDENDPEILQRLQLINNLNPSLQTAKENILYYILGYIITKVVKQLDCHSCKLSILKQTSDHNYYSSNYAKFVNLRNNGRLVSGSESTFKIISETEKCLLILTDNLTDLNKSNLKKEKLYICVAIN</sequence>
<dbReference type="AlphaFoldDB" id="A0A6G0W296"/>
<protein>
    <submittedName>
        <fullName evidence="3">THAP domain-containing protein 9</fullName>
    </submittedName>
</protein>
<dbReference type="EMBL" id="VUJU01009316">
    <property type="protein sequence ID" value="KAF0721053.1"/>
    <property type="molecule type" value="Genomic_DNA"/>
</dbReference>
<evidence type="ECO:0000313" key="4">
    <source>
        <dbReference type="Proteomes" id="UP000478052"/>
    </source>
</evidence>
<evidence type="ECO:0000313" key="3">
    <source>
        <dbReference type="EMBL" id="KAF0721053.1"/>
    </source>
</evidence>
<feature type="domain" description="Transposable element P transposase-like GTP-binding insertion" evidence="1">
    <location>
        <begin position="18"/>
        <end position="106"/>
    </location>
</feature>
<dbReference type="OrthoDB" id="7440550at2759"/>
<keyword evidence="4" id="KW-1185">Reference proteome</keyword>
<dbReference type="Proteomes" id="UP000478052">
    <property type="component" value="Unassembled WGS sequence"/>
</dbReference>
<accession>A0A6G0W296</accession>
<evidence type="ECO:0000259" key="2">
    <source>
        <dbReference type="Pfam" id="PF21789"/>
    </source>
</evidence>
<dbReference type="Pfam" id="PF21789">
    <property type="entry name" value="TNP-like_RNaseH_C"/>
    <property type="match status" value="1"/>
</dbReference>
<evidence type="ECO:0000259" key="1">
    <source>
        <dbReference type="Pfam" id="PF21788"/>
    </source>
</evidence>
<dbReference type="PANTHER" id="PTHR47577">
    <property type="entry name" value="THAP DOMAIN-CONTAINING PROTEIN 6"/>
    <property type="match status" value="1"/>
</dbReference>
<name>A0A6G0W296_APHCR</name>
<dbReference type="Pfam" id="PF21788">
    <property type="entry name" value="TNP-like_GBD"/>
    <property type="match status" value="1"/>
</dbReference>
<comment type="caution">
    <text evidence="3">The sequence shown here is derived from an EMBL/GenBank/DDBJ whole genome shotgun (WGS) entry which is preliminary data.</text>
</comment>
<dbReference type="InterPro" id="IPR048366">
    <property type="entry name" value="TNP-like_GBD"/>
</dbReference>
<organism evidence="3 4">
    <name type="scientific">Aphis craccivora</name>
    <name type="common">Cowpea aphid</name>
    <dbReference type="NCBI Taxonomy" id="307492"/>
    <lineage>
        <taxon>Eukaryota</taxon>
        <taxon>Metazoa</taxon>
        <taxon>Ecdysozoa</taxon>
        <taxon>Arthropoda</taxon>
        <taxon>Hexapoda</taxon>
        <taxon>Insecta</taxon>
        <taxon>Pterygota</taxon>
        <taxon>Neoptera</taxon>
        <taxon>Paraneoptera</taxon>
        <taxon>Hemiptera</taxon>
        <taxon>Sternorrhyncha</taxon>
        <taxon>Aphidomorpha</taxon>
        <taxon>Aphidoidea</taxon>
        <taxon>Aphididae</taxon>
        <taxon>Aphidini</taxon>
        <taxon>Aphis</taxon>
        <taxon>Aphis</taxon>
    </lineage>
</organism>
<gene>
    <name evidence="3" type="ORF">FWK35_00031774</name>
</gene>
<dbReference type="PANTHER" id="PTHR47577:SF2">
    <property type="entry name" value="THAP DOMAIN CONTAINING 9"/>
    <property type="match status" value="1"/>
</dbReference>